<accession>A0A8J5XHB6</accession>
<evidence type="ECO:0000313" key="2">
    <source>
        <dbReference type="EMBL" id="KAG8457217.1"/>
    </source>
</evidence>
<dbReference type="OrthoDB" id="41972at2759"/>
<reference evidence="3" key="1">
    <citation type="submission" date="2021-05" db="EMBL/GenBank/DDBJ databases">
        <title>The genome of the haptophyte Pavlova lutheri (Diacronema luteri, Pavlovales) - a model for lipid biosynthesis in eukaryotic algae.</title>
        <authorList>
            <person name="Hulatt C.J."/>
            <person name="Posewitz M.C."/>
        </authorList>
    </citation>
    <scope>NUCLEOTIDE SEQUENCE</scope>
    <source>
        <strain evidence="3">NIVA-4/92</strain>
    </source>
</reference>
<dbReference type="Gene3D" id="3.10.640.10">
    <property type="entry name" value="Restriction endonuclease-like alpha-beta roll domain"/>
    <property type="match status" value="1"/>
</dbReference>
<evidence type="ECO:0000313" key="4">
    <source>
        <dbReference type="Proteomes" id="UP000751190"/>
    </source>
</evidence>
<sequence>MDIPKRVRKRLTFTTADGGHTVHVVKSENESVQHVLMKALLWAMHADAYPAVQIEREIGDRYTPDCVSLDATSGEPLFWGECGRVELSKVASIVERFQLAHVVIAKWGINPVGYAAQLARVVADGRVDTPDPQIAPHLALDAPRKGAGPGAVEVVSVPEDSEARFFAPLDHAGSGSTYVVTPDRSQLQWVRVWPDVGAAAAAGVSPAGRASSTASSNARPSHRGDE</sequence>
<evidence type="ECO:0000313" key="3">
    <source>
        <dbReference type="EMBL" id="KAG8460864.1"/>
    </source>
</evidence>
<feature type="region of interest" description="Disordered" evidence="1">
    <location>
        <begin position="202"/>
        <end position="226"/>
    </location>
</feature>
<keyword evidence="4" id="KW-1185">Reference proteome</keyword>
<dbReference type="EMBL" id="JAGTXO010000030">
    <property type="protein sequence ID" value="KAG8460864.1"/>
    <property type="molecule type" value="Genomic_DNA"/>
</dbReference>
<protein>
    <submittedName>
        <fullName evidence="3">Uncharacterized protein</fullName>
    </submittedName>
</protein>
<gene>
    <name evidence="2" type="ORF">KFE25_009796</name>
    <name evidence="3" type="ORF">KFE25_010919</name>
</gene>
<feature type="compositionally biased region" description="Low complexity" evidence="1">
    <location>
        <begin position="202"/>
        <end position="212"/>
    </location>
</feature>
<organism evidence="3 4">
    <name type="scientific">Diacronema lutheri</name>
    <name type="common">Unicellular marine alga</name>
    <name type="synonym">Monochrysis lutheri</name>
    <dbReference type="NCBI Taxonomy" id="2081491"/>
    <lineage>
        <taxon>Eukaryota</taxon>
        <taxon>Haptista</taxon>
        <taxon>Haptophyta</taxon>
        <taxon>Pavlovophyceae</taxon>
        <taxon>Pavlovales</taxon>
        <taxon>Pavlovaceae</taxon>
        <taxon>Diacronema</taxon>
    </lineage>
</organism>
<dbReference type="EMBL" id="JAGTXO010000077">
    <property type="protein sequence ID" value="KAG8457217.1"/>
    <property type="molecule type" value="Genomic_DNA"/>
</dbReference>
<dbReference type="InterPro" id="IPR038590">
    <property type="entry name" value="YaeQ_sf"/>
</dbReference>
<dbReference type="Proteomes" id="UP000751190">
    <property type="component" value="Unassembled WGS sequence"/>
</dbReference>
<evidence type="ECO:0000256" key="1">
    <source>
        <dbReference type="SAM" id="MobiDB-lite"/>
    </source>
</evidence>
<comment type="caution">
    <text evidence="3">The sequence shown here is derived from an EMBL/GenBank/DDBJ whole genome shotgun (WGS) entry which is preliminary data.</text>
</comment>
<dbReference type="AlphaFoldDB" id="A0A8J5XHB6"/>
<proteinExistence type="predicted"/>
<name>A0A8J5XHB6_DIALT</name>